<dbReference type="AlphaFoldDB" id="A0AAD4PSI2"/>
<gene>
    <name evidence="1" type="ORF">BGW36DRAFT_51608</name>
</gene>
<dbReference type="Proteomes" id="UP001201262">
    <property type="component" value="Unassembled WGS sequence"/>
</dbReference>
<evidence type="ECO:0000313" key="1">
    <source>
        <dbReference type="EMBL" id="KAH8691401.1"/>
    </source>
</evidence>
<proteinExistence type="predicted"/>
<accession>A0AAD4PSI2</accession>
<dbReference type="RefSeq" id="XP_046067493.1">
    <property type="nucleotide sequence ID" value="XM_046222388.1"/>
</dbReference>
<protein>
    <submittedName>
        <fullName evidence="1">Uncharacterized protein</fullName>
    </submittedName>
</protein>
<dbReference type="EMBL" id="JAJTJA010000012">
    <property type="protein sequence ID" value="KAH8691401.1"/>
    <property type="molecule type" value="Genomic_DNA"/>
</dbReference>
<reference evidence="1" key="1">
    <citation type="submission" date="2021-12" db="EMBL/GenBank/DDBJ databases">
        <title>Convergent genome expansion in fungi linked to evolution of root-endophyte symbiosis.</title>
        <authorList>
            <consortium name="DOE Joint Genome Institute"/>
            <person name="Ke Y.-H."/>
            <person name="Bonito G."/>
            <person name="Liao H.-L."/>
            <person name="Looney B."/>
            <person name="Rojas-Flechas A."/>
            <person name="Nash J."/>
            <person name="Hameed K."/>
            <person name="Schadt C."/>
            <person name="Martin F."/>
            <person name="Crous P.W."/>
            <person name="Miettinen O."/>
            <person name="Magnuson J.K."/>
            <person name="Labbe J."/>
            <person name="Jacobson D."/>
            <person name="Doktycz M.J."/>
            <person name="Veneault-Fourrey C."/>
            <person name="Kuo A."/>
            <person name="Mondo S."/>
            <person name="Calhoun S."/>
            <person name="Riley R."/>
            <person name="Ohm R."/>
            <person name="LaButti K."/>
            <person name="Andreopoulos B."/>
            <person name="Pangilinan J."/>
            <person name="Nolan M."/>
            <person name="Tritt A."/>
            <person name="Clum A."/>
            <person name="Lipzen A."/>
            <person name="Daum C."/>
            <person name="Barry K."/>
            <person name="Grigoriev I.V."/>
            <person name="Vilgalys R."/>
        </authorList>
    </citation>
    <scope>NUCLEOTIDE SEQUENCE</scope>
    <source>
        <strain evidence="1">PMI_201</strain>
    </source>
</reference>
<organism evidence="1 2">
    <name type="scientific">Talaromyces proteolyticus</name>
    <dbReference type="NCBI Taxonomy" id="1131652"/>
    <lineage>
        <taxon>Eukaryota</taxon>
        <taxon>Fungi</taxon>
        <taxon>Dikarya</taxon>
        <taxon>Ascomycota</taxon>
        <taxon>Pezizomycotina</taxon>
        <taxon>Eurotiomycetes</taxon>
        <taxon>Eurotiomycetidae</taxon>
        <taxon>Eurotiales</taxon>
        <taxon>Trichocomaceae</taxon>
        <taxon>Talaromyces</taxon>
        <taxon>Talaromyces sect. Bacilispori</taxon>
    </lineage>
</organism>
<sequence>MRFLKKDSLIVNSLLVRQYQCERIKHTQHFSRGCRVTINAEFYSNTPFAPIHSYLEPKYNGIGHYRRPDDIVESFSEIPCGGRLSRMSNPDAGTTSLDDVFREITVVHGREFQKYSINNRIYFCPIDDTDSDSNRKSLI</sequence>
<name>A0AAD4PSI2_9EURO</name>
<dbReference type="GeneID" id="70252675"/>
<keyword evidence="2" id="KW-1185">Reference proteome</keyword>
<evidence type="ECO:0000313" key="2">
    <source>
        <dbReference type="Proteomes" id="UP001201262"/>
    </source>
</evidence>
<comment type="caution">
    <text evidence="1">The sequence shown here is derived from an EMBL/GenBank/DDBJ whole genome shotgun (WGS) entry which is preliminary data.</text>
</comment>